<dbReference type="AlphaFoldDB" id="A0A397S0W7"/>
<keyword evidence="2" id="KW-1185">Reference proteome</keyword>
<protein>
    <submittedName>
        <fullName evidence="1">Uncharacterized protein</fullName>
    </submittedName>
</protein>
<dbReference type="InterPro" id="IPR011990">
    <property type="entry name" value="TPR-like_helical_dom_sf"/>
</dbReference>
<accession>A0A397S0W7</accession>
<dbReference type="Proteomes" id="UP000265703">
    <property type="component" value="Unassembled WGS sequence"/>
</dbReference>
<evidence type="ECO:0000313" key="2">
    <source>
        <dbReference type="Proteomes" id="UP000265703"/>
    </source>
</evidence>
<reference evidence="1 2" key="1">
    <citation type="submission" date="2018-06" db="EMBL/GenBank/DDBJ databases">
        <title>Comparative genomics reveals the genomic features of Rhizophagus irregularis, R. cerebriforme, R. diaphanum and Gigaspora rosea, and their symbiotic lifestyle signature.</title>
        <authorList>
            <person name="Morin E."/>
            <person name="San Clemente H."/>
            <person name="Chen E.C.H."/>
            <person name="De La Providencia I."/>
            <person name="Hainaut M."/>
            <person name="Kuo A."/>
            <person name="Kohler A."/>
            <person name="Murat C."/>
            <person name="Tang N."/>
            <person name="Roy S."/>
            <person name="Loubradou J."/>
            <person name="Henrissat B."/>
            <person name="Grigoriev I.V."/>
            <person name="Corradi N."/>
            <person name="Roux C."/>
            <person name="Martin F.M."/>
        </authorList>
    </citation>
    <scope>NUCLEOTIDE SEQUENCE [LARGE SCALE GENOMIC DNA]</scope>
    <source>
        <strain evidence="1 2">DAOM 227022</strain>
    </source>
</reference>
<sequence>MFIHHLNLSDGSIGSNNVDLSIDSNMIKFKIFNKINHLIANLIKYITNKFDQDEAQYVWFLGLLYYNNIDTEENNNIIIINSNKVFQLFLKASEDNFSLTQVYFAKYKSDRYGTWEKRYLIFKIYEKSAKIKALQGKEEKNRNINAKDILKILKD</sequence>
<gene>
    <name evidence="1" type="ORF">C1645_840409</name>
</gene>
<proteinExistence type="predicted"/>
<name>A0A397S0W7_9GLOM</name>
<organism evidence="1 2">
    <name type="scientific">Glomus cerebriforme</name>
    <dbReference type="NCBI Taxonomy" id="658196"/>
    <lineage>
        <taxon>Eukaryota</taxon>
        <taxon>Fungi</taxon>
        <taxon>Fungi incertae sedis</taxon>
        <taxon>Mucoromycota</taxon>
        <taxon>Glomeromycotina</taxon>
        <taxon>Glomeromycetes</taxon>
        <taxon>Glomerales</taxon>
        <taxon>Glomeraceae</taxon>
        <taxon>Glomus</taxon>
    </lineage>
</organism>
<evidence type="ECO:0000313" key="1">
    <source>
        <dbReference type="EMBL" id="RIA79558.1"/>
    </source>
</evidence>
<dbReference type="EMBL" id="QKYT01001240">
    <property type="protein sequence ID" value="RIA79558.1"/>
    <property type="molecule type" value="Genomic_DNA"/>
</dbReference>
<dbReference type="STRING" id="658196.A0A397S0W7"/>
<dbReference type="Gene3D" id="1.25.40.10">
    <property type="entry name" value="Tetratricopeptide repeat domain"/>
    <property type="match status" value="1"/>
</dbReference>
<comment type="caution">
    <text evidence="1">The sequence shown here is derived from an EMBL/GenBank/DDBJ whole genome shotgun (WGS) entry which is preliminary data.</text>
</comment>